<dbReference type="GO" id="GO:0005975">
    <property type="term" value="P:carbohydrate metabolic process"/>
    <property type="evidence" value="ECO:0007669"/>
    <property type="project" value="InterPro"/>
</dbReference>
<comment type="subcellular location">
    <subcellularLocation>
        <location evidence="1">Secreted</location>
    </subcellularLocation>
</comment>
<dbReference type="PANTHER" id="PTHR34216:SF3">
    <property type="entry name" value="POLY-BETA-1,6-N-ACETYL-D-GLUCOSAMINE N-DEACETYLASE"/>
    <property type="match status" value="1"/>
</dbReference>
<keyword evidence="2" id="KW-0732">Signal</keyword>
<evidence type="ECO:0000313" key="5">
    <source>
        <dbReference type="Proteomes" id="UP000550401"/>
    </source>
</evidence>
<dbReference type="Proteomes" id="UP000550401">
    <property type="component" value="Unassembled WGS sequence"/>
</dbReference>
<dbReference type="EMBL" id="JACGXL010000001">
    <property type="protein sequence ID" value="MBA8886461.1"/>
    <property type="molecule type" value="Genomic_DNA"/>
</dbReference>
<proteinExistence type="predicted"/>
<comment type="caution">
    <text evidence="4">The sequence shown here is derived from an EMBL/GenBank/DDBJ whole genome shotgun (WGS) entry which is preliminary data.</text>
</comment>
<protein>
    <submittedName>
        <fullName evidence="4">Peptidoglycan/xylan/chitin deacetylase (PgdA/CDA1 family)</fullName>
    </submittedName>
</protein>
<dbReference type="InterPro" id="IPR051398">
    <property type="entry name" value="Polysacch_Deacetylase"/>
</dbReference>
<organism evidence="4 5">
    <name type="scientific">Dokdonella fugitiva</name>
    <dbReference type="NCBI Taxonomy" id="328517"/>
    <lineage>
        <taxon>Bacteria</taxon>
        <taxon>Pseudomonadati</taxon>
        <taxon>Pseudomonadota</taxon>
        <taxon>Gammaproteobacteria</taxon>
        <taxon>Lysobacterales</taxon>
        <taxon>Rhodanobacteraceae</taxon>
        <taxon>Dokdonella</taxon>
    </lineage>
</organism>
<keyword evidence="5" id="KW-1185">Reference proteome</keyword>
<dbReference type="PANTHER" id="PTHR34216">
    <property type="match status" value="1"/>
</dbReference>
<evidence type="ECO:0000259" key="3">
    <source>
        <dbReference type="Pfam" id="PF01522"/>
    </source>
</evidence>
<dbReference type="AlphaFoldDB" id="A0A839F2M0"/>
<evidence type="ECO:0000313" key="4">
    <source>
        <dbReference type="EMBL" id="MBA8886461.1"/>
    </source>
</evidence>
<sequence>MRVPVLTYHSNNVSGNDYASNDHVALAQDLRRVARLGLRIVPLATVVDVLLGDAPASTVERAVALSFDDGSWFDWHDIDHPTWGPQRGFAGILRDFAAETGAAAHATSFVIVSPEARATLDRTCLAGRGWWGDEWWRAAQAEGLLAIESHSWDHNHPTLPRAAQDRSGTFRTIDSYGEADAQIRQAADWLDAFLAPRRSRLFAFPYGETNDYLLRDYLPLRAGEHRLRAAFGTEPAPVTRGSDRWNLPRYIAGAHWNEPAGLERLLASIG</sequence>
<dbReference type="GO" id="GO:0005576">
    <property type="term" value="C:extracellular region"/>
    <property type="evidence" value="ECO:0007669"/>
    <property type="project" value="UniProtKB-SubCell"/>
</dbReference>
<dbReference type="GO" id="GO:0016810">
    <property type="term" value="F:hydrolase activity, acting on carbon-nitrogen (but not peptide) bonds"/>
    <property type="evidence" value="ECO:0007669"/>
    <property type="project" value="InterPro"/>
</dbReference>
<gene>
    <name evidence="4" type="ORF">FHW12_000652</name>
</gene>
<evidence type="ECO:0000256" key="2">
    <source>
        <dbReference type="ARBA" id="ARBA00022729"/>
    </source>
</evidence>
<dbReference type="InterPro" id="IPR002509">
    <property type="entry name" value="NODB_dom"/>
</dbReference>
<dbReference type="RefSeq" id="WP_182529541.1">
    <property type="nucleotide sequence ID" value="NZ_JACGXL010000001.1"/>
</dbReference>
<dbReference type="Gene3D" id="3.20.20.370">
    <property type="entry name" value="Glycoside hydrolase/deacetylase"/>
    <property type="match status" value="1"/>
</dbReference>
<reference evidence="4 5" key="1">
    <citation type="submission" date="2020-07" db="EMBL/GenBank/DDBJ databases">
        <title>Genomic Encyclopedia of Type Strains, Phase IV (KMG-V): Genome sequencing to study the core and pangenomes of soil and plant-associated prokaryotes.</title>
        <authorList>
            <person name="Whitman W."/>
        </authorList>
    </citation>
    <scope>NUCLEOTIDE SEQUENCE [LARGE SCALE GENOMIC DNA]</scope>
    <source>
        <strain evidence="4 5">RH2WT43</strain>
    </source>
</reference>
<dbReference type="Pfam" id="PF01522">
    <property type="entry name" value="Polysacc_deac_1"/>
    <property type="match status" value="1"/>
</dbReference>
<accession>A0A839F2M0</accession>
<name>A0A839F2M0_9GAMM</name>
<evidence type="ECO:0000256" key="1">
    <source>
        <dbReference type="ARBA" id="ARBA00004613"/>
    </source>
</evidence>
<feature type="domain" description="NodB homology" evidence="3">
    <location>
        <begin position="58"/>
        <end position="215"/>
    </location>
</feature>
<dbReference type="SUPFAM" id="SSF88713">
    <property type="entry name" value="Glycoside hydrolase/deacetylase"/>
    <property type="match status" value="1"/>
</dbReference>
<dbReference type="InterPro" id="IPR011330">
    <property type="entry name" value="Glyco_hydro/deAcase_b/a-brl"/>
</dbReference>